<comment type="similarity">
    <text evidence="1">In the N-terminal section; belongs to the LXG family.</text>
</comment>
<keyword evidence="5" id="KW-1185">Reference proteome</keyword>
<feature type="domain" description="LXG" evidence="3">
    <location>
        <begin position="1"/>
        <end position="241"/>
    </location>
</feature>
<dbReference type="RefSeq" id="WP_249513356.1">
    <property type="nucleotide sequence ID" value="NZ_CP093365.1"/>
</dbReference>
<proteinExistence type="inferred from homology"/>
<sequence length="432" mass="46982">MGLIYVSSESQDLINSLTSNLKSAQADVKKLKDASQKIIEAVDGKTLSGTAYKAAKGVFSDVILPTIAQVTNVFDSMSKDLSKYKQADQKLNSESYLSEDQLNAQIQIKKNMKSAVEATAQTIKKTAGKLLDTSGAQKNMASMANNLESDIRRLQKKLEKLRNFNSEVNGLFDGIMDDYKSAIKKVLVLKTTITYKDGSYKTDDKSIADEIIEGIVEEGAKKIFKAPFESMVKKIFKEKKNIGRAWAAKLQPRDVKGRFVKDTNKLRKEFTGSLKGMKNSFSEGLGVAAKKGIKVIDKGFDALDFYNTYKDFNDDNHNKNIGRGVVYSGAVTGGSILAGVGIDSAVDGLIGLGVVATLPEDLVTGAVVLSGVGIAYGADYLYKNNKTVRNAVNWTGDRVDDVGNSVKKDWKSATSWTGNMLNNVGKSFKGSF</sequence>
<evidence type="ECO:0000256" key="1">
    <source>
        <dbReference type="ARBA" id="ARBA00034117"/>
    </source>
</evidence>
<evidence type="ECO:0000259" key="3">
    <source>
        <dbReference type="PROSITE" id="PS51756"/>
    </source>
</evidence>
<name>A0ABY4PF44_9LACO</name>
<gene>
    <name evidence="4" type="ORF">MOO47_03205</name>
</gene>
<dbReference type="PROSITE" id="PS51756">
    <property type="entry name" value="LXG"/>
    <property type="match status" value="1"/>
</dbReference>
<reference evidence="4 5" key="1">
    <citation type="journal article" date="2022" name="Int. J. Syst. Evol. Microbiol.">
        <title>Apilactobacillus apisilvae sp. nov., Nicolia spurrieriana gen. nov. sp. nov., Bombilactobacillus folatiphilus sp. nov. and Bombilactobacillus thymidiniphilus sp. nov., four new lactic acid bacterial isolates from stingless bees Tetragonula carbonaria and Austroplebeia australis.</title>
        <authorList>
            <person name="Oliphant S.A."/>
            <person name="Watson-Haigh N.S."/>
            <person name="Sumby K.M."/>
            <person name="Gardner J."/>
            <person name="Groom S."/>
            <person name="Jiranek V."/>
        </authorList>
    </citation>
    <scope>NUCLEOTIDE SEQUENCE [LARGE SCALE GENOMIC DNA]</scope>
    <source>
        <strain evidence="4 5">SG4_A1</strain>
    </source>
</reference>
<keyword evidence="2" id="KW-0175">Coiled coil</keyword>
<evidence type="ECO:0000256" key="2">
    <source>
        <dbReference type="SAM" id="Coils"/>
    </source>
</evidence>
<evidence type="ECO:0000313" key="4">
    <source>
        <dbReference type="EMBL" id="UQS84172.1"/>
    </source>
</evidence>
<dbReference type="Proteomes" id="UP000831947">
    <property type="component" value="Chromosome"/>
</dbReference>
<protein>
    <submittedName>
        <fullName evidence="4">LXG domain-containing protein</fullName>
    </submittedName>
</protein>
<feature type="coiled-coil region" evidence="2">
    <location>
        <begin position="14"/>
        <end position="41"/>
    </location>
</feature>
<feature type="coiled-coil region" evidence="2">
    <location>
        <begin position="137"/>
        <end position="164"/>
    </location>
</feature>
<organism evidence="4 5">
    <name type="scientific">Bombilactobacillus thymidiniphilus</name>
    <dbReference type="NCBI Taxonomy" id="2923363"/>
    <lineage>
        <taxon>Bacteria</taxon>
        <taxon>Bacillati</taxon>
        <taxon>Bacillota</taxon>
        <taxon>Bacilli</taxon>
        <taxon>Lactobacillales</taxon>
        <taxon>Lactobacillaceae</taxon>
        <taxon>Bombilactobacillus</taxon>
    </lineage>
</organism>
<accession>A0ABY4PF44</accession>
<dbReference type="EMBL" id="CP093365">
    <property type="protein sequence ID" value="UQS84172.1"/>
    <property type="molecule type" value="Genomic_DNA"/>
</dbReference>
<dbReference type="InterPro" id="IPR006829">
    <property type="entry name" value="LXG_dom"/>
</dbReference>
<evidence type="ECO:0000313" key="5">
    <source>
        <dbReference type="Proteomes" id="UP000831947"/>
    </source>
</evidence>
<dbReference type="Pfam" id="PF04740">
    <property type="entry name" value="LXG"/>
    <property type="match status" value="1"/>
</dbReference>